<dbReference type="InterPro" id="IPR011815">
    <property type="entry name" value="PBP_1c"/>
</dbReference>
<dbReference type="Proteomes" id="UP001501565">
    <property type="component" value="Unassembled WGS sequence"/>
</dbReference>
<evidence type="ECO:0000313" key="15">
    <source>
        <dbReference type="EMBL" id="GAA3941165.1"/>
    </source>
</evidence>
<comment type="similarity">
    <text evidence="3">In the N-terminal section; belongs to the glycosyltransferase 51 family.</text>
</comment>
<keyword evidence="5" id="KW-0645">Protease</keyword>
<gene>
    <name evidence="15" type="primary">pbpC</name>
    <name evidence="15" type="ORF">GCM10022277_41420</name>
</gene>
<keyword evidence="16" id="KW-1185">Reference proteome</keyword>
<dbReference type="PANTHER" id="PTHR32282:SF15">
    <property type="entry name" value="PENICILLIN-BINDING PROTEIN 1C"/>
    <property type="match status" value="1"/>
</dbReference>
<evidence type="ECO:0000259" key="14">
    <source>
        <dbReference type="Pfam" id="PF06832"/>
    </source>
</evidence>
<keyword evidence="8" id="KW-0378">Hydrolase</keyword>
<evidence type="ECO:0000256" key="4">
    <source>
        <dbReference type="ARBA" id="ARBA00022645"/>
    </source>
</evidence>
<evidence type="ECO:0000256" key="11">
    <source>
        <dbReference type="ARBA" id="ARBA00049902"/>
    </source>
</evidence>
<comment type="caution">
    <text evidence="15">The sequence shown here is derived from an EMBL/GenBank/DDBJ whole genome shotgun (WGS) entry which is preliminary data.</text>
</comment>
<keyword evidence="9" id="KW-0511">Multifunctional enzyme</keyword>
<dbReference type="NCBIfam" id="TIGR02073">
    <property type="entry name" value="PBP_1c"/>
    <property type="match status" value="1"/>
</dbReference>
<evidence type="ECO:0000259" key="13">
    <source>
        <dbReference type="Pfam" id="PF00912"/>
    </source>
</evidence>
<dbReference type="InterPro" id="IPR001460">
    <property type="entry name" value="PCN-bd_Tpept"/>
</dbReference>
<comment type="catalytic activity">
    <reaction evidence="11">
        <text>[GlcNAc-(1-&gt;4)-Mur2Ac(oyl-L-Ala-gamma-D-Glu-L-Lys-D-Ala-D-Ala)](n)-di-trans,octa-cis-undecaprenyl diphosphate + beta-D-GlcNAc-(1-&gt;4)-Mur2Ac(oyl-L-Ala-gamma-D-Glu-L-Lys-D-Ala-D-Ala)-di-trans,octa-cis-undecaprenyl diphosphate = [GlcNAc-(1-&gt;4)-Mur2Ac(oyl-L-Ala-gamma-D-Glu-L-Lys-D-Ala-D-Ala)](n+1)-di-trans,octa-cis-undecaprenyl diphosphate + di-trans,octa-cis-undecaprenyl diphosphate + H(+)</text>
        <dbReference type="Rhea" id="RHEA:23708"/>
        <dbReference type="Rhea" id="RHEA-COMP:9602"/>
        <dbReference type="Rhea" id="RHEA-COMP:9603"/>
        <dbReference type="ChEBI" id="CHEBI:15378"/>
        <dbReference type="ChEBI" id="CHEBI:58405"/>
        <dbReference type="ChEBI" id="CHEBI:60033"/>
        <dbReference type="ChEBI" id="CHEBI:78435"/>
        <dbReference type="EC" id="2.4.99.28"/>
    </reaction>
</comment>
<dbReference type="SUPFAM" id="SSF56601">
    <property type="entry name" value="beta-lactamase/transpeptidase-like"/>
    <property type="match status" value="1"/>
</dbReference>
<keyword evidence="4" id="KW-0121">Carboxypeptidase</keyword>
<evidence type="ECO:0000256" key="7">
    <source>
        <dbReference type="ARBA" id="ARBA00022679"/>
    </source>
</evidence>
<evidence type="ECO:0000256" key="1">
    <source>
        <dbReference type="ARBA" id="ARBA00004752"/>
    </source>
</evidence>
<evidence type="ECO:0000256" key="5">
    <source>
        <dbReference type="ARBA" id="ARBA00022670"/>
    </source>
</evidence>
<dbReference type="SUPFAM" id="SSF53955">
    <property type="entry name" value="Lysozyme-like"/>
    <property type="match status" value="1"/>
</dbReference>
<dbReference type="PANTHER" id="PTHR32282">
    <property type="entry name" value="BINDING PROTEIN TRANSPEPTIDASE, PUTATIVE-RELATED"/>
    <property type="match status" value="1"/>
</dbReference>
<proteinExistence type="inferred from homology"/>
<sequence>MGATANTKSAFKPIIKSLMFGLSGLFLISLLALWLSPKPTLFSWQTWSTAYFDRQGNLLRLTLADDDKYRLKSPLTQISPHLTKATLLYEDQYFFEHPGVHVPALWRAFWSTYVLKERQIGASTISMQLARIAFGIDSSTLPGKFLQMAGALWIERHYTKQQILEAYLNRVPYGGNIEGVYAASLIYFQKKPSQLNPAEAMALAVIPQNPSKRNPVTASGYQAMTEARARLFGRWQATSDEAETNPESLKLWMSMPLQIHTTRDLPFHAPHFIEHLRKTRRDLNNEVITSLSLKHQTKVERWTRLWLQQQAKLKLNNAGAILLNHRSMEVEAWLGSANFFNNAIEGQVDIVTAKRSPGSTLKPFVYGLALEQGIIHPKSLLKDTPSRYAAYTPENYDLAYAGPISATDALISSRNVPAVRLTAKLKNPGLYDFLKQANITEMKPKHHYGLSLALGGMEVTMLEMAQLYAVLANQGEWQPTQLVVLNARQKATLRMAPEKQLMQPESAWLTEKMLQQNPATDETGLDQIIEVSHQQKPIAWKTGTSFAFRDAWAAGFDDQYVLIVWLGHFNSDSNPNLIGRSAAGPLFFNILRDLQASAANNTHASEPNRKPPPENVKQVDICSSTGALPGRFCPRTEKGWFIPGVSPITVSDVYREIPIVTATGKRACYPQPERTHMKIFEFWPSDVLRLFQMAGIQRKQPPPFEQQCDLADLATGGTKPVIQSPLNRLIYQIANGKDEVPLQATVDADVEHTYWFLNQSYLGQSHKNKPFFWKAKPGYYQLTAVDDRGLSDAIEFEVRKIN</sequence>
<keyword evidence="6" id="KW-0328">Glycosyltransferase</keyword>
<evidence type="ECO:0000256" key="2">
    <source>
        <dbReference type="ARBA" id="ARBA00007090"/>
    </source>
</evidence>
<evidence type="ECO:0000256" key="6">
    <source>
        <dbReference type="ARBA" id="ARBA00022676"/>
    </source>
</evidence>
<evidence type="ECO:0000256" key="3">
    <source>
        <dbReference type="ARBA" id="ARBA00007739"/>
    </source>
</evidence>
<feature type="domain" description="Penicillin-binding C-terminal" evidence="14">
    <location>
        <begin position="715"/>
        <end position="796"/>
    </location>
</feature>
<evidence type="ECO:0000256" key="10">
    <source>
        <dbReference type="ARBA" id="ARBA00044770"/>
    </source>
</evidence>
<dbReference type="InterPro" id="IPR036950">
    <property type="entry name" value="PBP_transglycosylase"/>
</dbReference>
<feature type="domain" description="Glycosyl transferase family 51" evidence="13">
    <location>
        <begin position="66"/>
        <end position="228"/>
    </location>
</feature>
<organism evidence="15 16">
    <name type="scientific">Litoribacillus peritrichatus</name>
    <dbReference type="NCBI Taxonomy" id="718191"/>
    <lineage>
        <taxon>Bacteria</taxon>
        <taxon>Pseudomonadati</taxon>
        <taxon>Pseudomonadota</taxon>
        <taxon>Gammaproteobacteria</taxon>
        <taxon>Oceanospirillales</taxon>
        <taxon>Oceanospirillaceae</taxon>
        <taxon>Litoribacillus</taxon>
    </lineage>
</organism>
<comment type="similarity">
    <text evidence="2">In the C-terminal section; belongs to the transpeptidase family.</text>
</comment>
<evidence type="ECO:0000256" key="9">
    <source>
        <dbReference type="ARBA" id="ARBA00023268"/>
    </source>
</evidence>
<dbReference type="Gene3D" id="3.40.710.10">
    <property type="entry name" value="DD-peptidase/beta-lactamase superfamily"/>
    <property type="match status" value="1"/>
</dbReference>
<dbReference type="EC" id="2.4.99.28" evidence="10"/>
<dbReference type="InterPro" id="IPR050396">
    <property type="entry name" value="Glycosyltr_51/Transpeptidase"/>
</dbReference>
<protein>
    <recommendedName>
        <fullName evidence="10">peptidoglycan glycosyltransferase</fullName>
        <ecNumber evidence="10">2.4.99.28</ecNumber>
    </recommendedName>
</protein>
<reference evidence="16" key="1">
    <citation type="journal article" date="2019" name="Int. J. Syst. Evol. Microbiol.">
        <title>The Global Catalogue of Microorganisms (GCM) 10K type strain sequencing project: providing services to taxonomists for standard genome sequencing and annotation.</title>
        <authorList>
            <consortium name="The Broad Institute Genomics Platform"/>
            <consortium name="The Broad Institute Genome Sequencing Center for Infectious Disease"/>
            <person name="Wu L."/>
            <person name="Ma J."/>
        </authorList>
    </citation>
    <scope>NUCLEOTIDE SEQUENCE [LARGE SCALE GENOMIC DNA]</scope>
    <source>
        <strain evidence="16">JCM 17551</strain>
    </source>
</reference>
<dbReference type="Pfam" id="PF00912">
    <property type="entry name" value="Transgly"/>
    <property type="match status" value="1"/>
</dbReference>
<evidence type="ECO:0000256" key="8">
    <source>
        <dbReference type="ARBA" id="ARBA00022801"/>
    </source>
</evidence>
<accession>A0ABP7NAP7</accession>
<dbReference type="Pfam" id="PF00905">
    <property type="entry name" value="Transpeptidase"/>
    <property type="match status" value="1"/>
</dbReference>
<evidence type="ECO:0000313" key="16">
    <source>
        <dbReference type="Proteomes" id="UP001501565"/>
    </source>
</evidence>
<dbReference type="RefSeq" id="WP_344800564.1">
    <property type="nucleotide sequence ID" value="NZ_BAABBN010000015.1"/>
</dbReference>
<dbReference type="Pfam" id="PF06832">
    <property type="entry name" value="BiPBP_C"/>
    <property type="match status" value="1"/>
</dbReference>
<dbReference type="InterPro" id="IPR023346">
    <property type="entry name" value="Lysozyme-like_dom_sf"/>
</dbReference>
<comment type="pathway">
    <text evidence="1">Cell wall biogenesis; peptidoglycan biosynthesis.</text>
</comment>
<dbReference type="InterPro" id="IPR001264">
    <property type="entry name" value="Glyco_trans_51"/>
</dbReference>
<evidence type="ECO:0000259" key="12">
    <source>
        <dbReference type="Pfam" id="PF00905"/>
    </source>
</evidence>
<feature type="domain" description="Penicillin-binding protein transpeptidase" evidence="12">
    <location>
        <begin position="319"/>
        <end position="577"/>
    </location>
</feature>
<dbReference type="Gene3D" id="1.10.3810.10">
    <property type="entry name" value="Biosynthetic peptidoglycan transglycosylase-like"/>
    <property type="match status" value="1"/>
</dbReference>
<dbReference type="InterPro" id="IPR009647">
    <property type="entry name" value="PBP_C"/>
</dbReference>
<keyword evidence="7" id="KW-0808">Transferase</keyword>
<dbReference type="EMBL" id="BAABBN010000015">
    <property type="protein sequence ID" value="GAA3941165.1"/>
    <property type="molecule type" value="Genomic_DNA"/>
</dbReference>
<name>A0ABP7NAP7_9GAMM</name>
<dbReference type="InterPro" id="IPR012338">
    <property type="entry name" value="Beta-lactam/transpept-like"/>
</dbReference>